<gene>
    <name evidence="1" type="ORF">GCM10023215_54840</name>
</gene>
<dbReference type="RefSeq" id="WP_345383646.1">
    <property type="nucleotide sequence ID" value="NZ_BAABIC010000023.1"/>
</dbReference>
<dbReference type="Proteomes" id="UP001500325">
    <property type="component" value="Unassembled WGS sequence"/>
</dbReference>
<sequence>MTHPNATTDSGYVTDQDVGEIDLQLVAQIVRRAGLDCRVDKNPAATVLHARKAMDAPAWTVIAGTCADPSTPLAFIGLTDSIRTRVVRDPDERHLAALIVLQVLRNNPHELLTYDEAAASGLADNLIWR</sequence>
<protein>
    <submittedName>
        <fullName evidence="1">Uncharacterized protein</fullName>
    </submittedName>
</protein>
<accession>A0ABP8XGM4</accession>
<comment type="caution">
    <text evidence="1">The sequence shown here is derived from an EMBL/GenBank/DDBJ whole genome shotgun (WGS) entry which is preliminary data.</text>
</comment>
<dbReference type="EMBL" id="BAABIC010000023">
    <property type="protein sequence ID" value="GAA4707073.1"/>
    <property type="molecule type" value="Genomic_DNA"/>
</dbReference>
<organism evidence="1 2">
    <name type="scientific">Pseudonocardia yuanmonensis</name>
    <dbReference type="NCBI Taxonomy" id="1095914"/>
    <lineage>
        <taxon>Bacteria</taxon>
        <taxon>Bacillati</taxon>
        <taxon>Actinomycetota</taxon>
        <taxon>Actinomycetes</taxon>
        <taxon>Pseudonocardiales</taxon>
        <taxon>Pseudonocardiaceae</taxon>
        <taxon>Pseudonocardia</taxon>
    </lineage>
</organism>
<evidence type="ECO:0000313" key="2">
    <source>
        <dbReference type="Proteomes" id="UP001500325"/>
    </source>
</evidence>
<evidence type="ECO:0000313" key="1">
    <source>
        <dbReference type="EMBL" id="GAA4707073.1"/>
    </source>
</evidence>
<reference evidence="2" key="1">
    <citation type="journal article" date="2019" name="Int. J. Syst. Evol. Microbiol.">
        <title>The Global Catalogue of Microorganisms (GCM) 10K type strain sequencing project: providing services to taxonomists for standard genome sequencing and annotation.</title>
        <authorList>
            <consortium name="The Broad Institute Genomics Platform"/>
            <consortium name="The Broad Institute Genome Sequencing Center for Infectious Disease"/>
            <person name="Wu L."/>
            <person name="Ma J."/>
        </authorList>
    </citation>
    <scope>NUCLEOTIDE SEQUENCE [LARGE SCALE GENOMIC DNA]</scope>
    <source>
        <strain evidence="2">JCM 18055</strain>
    </source>
</reference>
<proteinExistence type="predicted"/>
<name>A0ABP8XGM4_9PSEU</name>
<keyword evidence="2" id="KW-1185">Reference proteome</keyword>